<organism evidence="1 2">
    <name type="scientific">Puccinia sorghi</name>
    <dbReference type="NCBI Taxonomy" id="27349"/>
    <lineage>
        <taxon>Eukaryota</taxon>
        <taxon>Fungi</taxon>
        <taxon>Dikarya</taxon>
        <taxon>Basidiomycota</taxon>
        <taxon>Pucciniomycotina</taxon>
        <taxon>Pucciniomycetes</taxon>
        <taxon>Pucciniales</taxon>
        <taxon>Pucciniaceae</taxon>
        <taxon>Puccinia</taxon>
    </lineage>
</organism>
<reference evidence="1 2" key="1">
    <citation type="submission" date="2015-08" db="EMBL/GenBank/DDBJ databases">
        <title>Next Generation Sequencing and Analysis of the Genome of Puccinia sorghi L Schw, the Causal Agent of Maize Common Rust.</title>
        <authorList>
            <person name="Rochi L."/>
            <person name="Burguener G."/>
            <person name="Darino M."/>
            <person name="Turjanski A."/>
            <person name="Kreff E."/>
            <person name="Dieguez M.J."/>
            <person name="Sacco F."/>
        </authorList>
    </citation>
    <scope>NUCLEOTIDE SEQUENCE [LARGE SCALE GENOMIC DNA]</scope>
    <source>
        <strain evidence="1 2">RO10H11247</strain>
    </source>
</reference>
<protein>
    <submittedName>
        <fullName evidence="1">Uncharacterized protein</fullName>
    </submittedName>
</protein>
<keyword evidence="2" id="KW-1185">Reference proteome</keyword>
<feature type="non-terminal residue" evidence="1">
    <location>
        <position position="1"/>
    </location>
</feature>
<dbReference type="OrthoDB" id="913043at2759"/>
<dbReference type="EMBL" id="LAVV01000490">
    <property type="protein sequence ID" value="KNZ64296.1"/>
    <property type="molecule type" value="Genomic_DNA"/>
</dbReference>
<accession>A0A0L6VUD4</accession>
<dbReference type="Proteomes" id="UP000037035">
    <property type="component" value="Unassembled WGS sequence"/>
</dbReference>
<proteinExistence type="predicted"/>
<name>A0A0L6VUD4_9BASI</name>
<evidence type="ECO:0000313" key="2">
    <source>
        <dbReference type="Proteomes" id="UP000037035"/>
    </source>
</evidence>
<dbReference type="AlphaFoldDB" id="A0A0L6VUD4"/>
<sequence length="163" mass="18242">PAMITLPPLVNNVLCMSSSAHNTSSMCFWHCNANGTPQRKNIEAILILMDENFSNEMLNGEPELKENDNTTLCAVILSKLSTATQKIFAILKHLISSEPLNQARLYNQINCLPILMNWLALPARAILRNFLALPRMLGKSKDFPGTTEILRNFLALPCSAWQF</sequence>
<dbReference type="VEuPathDB" id="FungiDB:VP01_10441g1"/>
<gene>
    <name evidence="1" type="ORF">VP01_10441g1</name>
</gene>
<evidence type="ECO:0000313" key="1">
    <source>
        <dbReference type="EMBL" id="KNZ64296.1"/>
    </source>
</evidence>
<comment type="caution">
    <text evidence="1">The sequence shown here is derived from an EMBL/GenBank/DDBJ whole genome shotgun (WGS) entry which is preliminary data.</text>
</comment>